<gene>
    <name evidence="2" type="ORF">VNI00_014125</name>
</gene>
<organism evidence="2 3">
    <name type="scientific">Paramarasmius palmivorus</name>
    <dbReference type="NCBI Taxonomy" id="297713"/>
    <lineage>
        <taxon>Eukaryota</taxon>
        <taxon>Fungi</taxon>
        <taxon>Dikarya</taxon>
        <taxon>Basidiomycota</taxon>
        <taxon>Agaricomycotina</taxon>
        <taxon>Agaricomycetes</taxon>
        <taxon>Agaricomycetidae</taxon>
        <taxon>Agaricales</taxon>
        <taxon>Marasmiineae</taxon>
        <taxon>Marasmiaceae</taxon>
        <taxon>Paramarasmius</taxon>
    </lineage>
</organism>
<feature type="compositionally biased region" description="Acidic residues" evidence="1">
    <location>
        <begin position="190"/>
        <end position="199"/>
    </location>
</feature>
<evidence type="ECO:0000256" key="1">
    <source>
        <dbReference type="SAM" id="MobiDB-lite"/>
    </source>
</evidence>
<feature type="region of interest" description="Disordered" evidence="1">
    <location>
        <begin position="18"/>
        <end position="76"/>
    </location>
</feature>
<feature type="region of interest" description="Disordered" evidence="1">
    <location>
        <begin position="90"/>
        <end position="160"/>
    </location>
</feature>
<dbReference type="AlphaFoldDB" id="A0AAW0BWB9"/>
<evidence type="ECO:0000313" key="3">
    <source>
        <dbReference type="Proteomes" id="UP001383192"/>
    </source>
</evidence>
<evidence type="ECO:0000313" key="2">
    <source>
        <dbReference type="EMBL" id="KAK7030381.1"/>
    </source>
</evidence>
<reference evidence="2 3" key="1">
    <citation type="submission" date="2024-01" db="EMBL/GenBank/DDBJ databases">
        <title>A draft genome for a cacao thread blight-causing isolate of Paramarasmius palmivorus.</title>
        <authorList>
            <person name="Baruah I.K."/>
            <person name="Bukari Y."/>
            <person name="Amoako-Attah I."/>
            <person name="Meinhardt L.W."/>
            <person name="Bailey B.A."/>
            <person name="Cohen S.P."/>
        </authorList>
    </citation>
    <scope>NUCLEOTIDE SEQUENCE [LARGE SCALE GENOMIC DNA]</scope>
    <source>
        <strain evidence="2 3">GH-12</strain>
    </source>
</reference>
<feature type="compositionally biased region" description="Low complexity" evidence="1">
    <location>
        <begin position="19"/>
        <end position="29"/>
    </location>
</feature>
<feature type="compositionally biased region" description="Low complexity" evidence="1">
    <location>
        <begin position="117"/>
        <end position="153"/>
    </location>
</feature>
<feature type="region of interest" description="Disordered" evidence="1">
    <location>
        <begin position="183"/>
        <end position="218"/>
    </location>
</feature>
<comment type="caution">
    <text evidence="2">The sequence shown here is derived from an EMBL/GenBank/DDBJ whole genome shotgun (WGS) entry which is preliminary data.</text>
</comment>
<dbReference type="EMBL" id="JAYKXP010000076">
    <property type="protein sequence ID" value="KAK7030381.1"/>
    <property type="molecule type" value="Genomic_DNA"/>
</dbReference>
<name>A0AAW0BWB9_9AGAR</name>
<dbReference type="Proteomes" id="UP001383192">
    <property type="component" value="Unassembled WGS sequence"/>
</dbReference>
<sequence>MHGHYHHQQEDISRILDPSYASSSSSPYHHTTHSSKHTQYHDPDYHYFPSTYSQSPKSKKQKRNSLEGRPSWELGQGLEETEEWGVYYNDGAEDDEFPSSSPTYHHVSTRRRRRENTVTSTNTYSSSLTPPSTSSSYTSTTTAASSGPSTPRSYNATLSDSDLPHCHHHHKLTKRLWPEHVHPFSSQDNFQDDEDEEADVSVPTKEKSQPQSQATCGEAMKKQWHAMSLSVRFGVFRAQRRVKEALKR</sequence>
<keyword evidence="3" id="KW-1185">Reference proteome</keyword>
<protein>
    <submittedName>
        <fullName evidence="2">Uncharacterized protein</fullName>
    </submittedName>
</protein>
<proteinExistence type="predicted"/>
<accession>A0AAW0BWB9</accession>